<evidence type="ECO:0000313" key="1">
    <source>
        <dbReference type="EMBL" id="MED6173473.1"/>
    </source>
</evidence>
<keyword evidence="2" id="KW-1185">Reference proteome</keyword>
<dbReference type="Proteomes" id="UP001341840">
    <property type="component" value="Unassembled WGS sequence"/>
</dbReference>
<gene>
    <name evidence="1" type="ORF">PIB30_059879</name>
</gene>
<sequence>LNSSKPWVATTHLILGNGSQDSSYRAFSQHPVTPLSRVPLRQWFSNEALWRDFQDFYMRKPILKPRYLPEGLIPEDRYSVFWRLMENQHLRGLLSFRERPSDCKYCPRLMAAVATTLKIEDTLDGHENGEFHMVFKLAGMKYALDLGKLASIWGLRNGGVLYKGGKNTPNYMGRLSHERAIETLRLHGLSGGKYSVRNMTMDHRLLHFMLSYVLIPRAGNHGTVSEEDMIILLVMVDEVRLHWPYLLAYQLYYYSIRQVESGLGHGMLWTKVFEYLGIDLSSEEVVPVGEDNAISQRQLNQMRRNLNVAGAGNVAHEAGDEDIPHQPVVGSAQQFPPELMESFSQGIQSFRSAWGEYSLNLGRRLDSFETQLTRRGEEIHGLGEDI</sequence>
<protein>
    <submittedName>
        <fullName evidence="1">Uncharacterized protein</fullName>
    </submittedName>
</protein>
<name>A0ABU6VLB9_9FABA</name>
<accession>A0ABU6VLB9</accession>
<dbReference type="EMBL" id="JASCZI010151556">
    <property type="protein sequence ID" value="MED6173473.1"/>
    <property type="molecule type" value="Genomic_DNA"/>
</dbReference>
<comment type="caution">
    <text evidence="1">The sequence shown here is derived from an EMBL/GenBank/DDBJ whole genome shotgun (WGS) entry which is preliminary data.</text>
</comment>
<feature type="non-terminal residue" evidence="1">
    <location>
        <position position="1"/>
    </location>
</feature>
<proteinExistence type="predicted"/>
<evidence type="ECO:0000313" key="2">
    <source>
        <dbReference type="Proteomes" id="UP001341840"/>
    </source>
</evidence>
<organism evidence="1 2">
    <name type="scientific">Stylosanthes scabra</name>
    <dbReference type="NCBI Taxonomy" id="79078"/>
    <lineage>
        <taxon>Eukaryota</taxon>
        <taxon>Viridiplantae</taxon>
        <taxon>Streptophyta</taxon>
        <taxon>Embryophyta</taxon>
        <taxon>Tracheophyta</taxon>
        <taxon>Spermatophyta</taxon>
        <taxon>Magnoliopsida</taxon>
        <taxon>eudicotyledons</taxon>
        <taxon>Gunneridae</taxon>
        <taxon>Pentapetalae</taxon>
        <taxon>rosids</taxon>
        <taxon>fabids</taxon>
        <taxon>Fabales</taxon>
        <taxon>Fabaceae</taxon>
        <taxon>Papilionoideae</taxon>
        <taxon>50 kb inversion clade</taxon>
        <taxon>dalbergioids sensu lato</taxon>
        <taxon>Dalbergieae</taxon>
        <taxon>Pterocarpus clade</taxon>
        <taxon>Stylosanthes</taxon>
    </lineage>
</organism>
<reference evidence="1 2" key="1">
    <citation type="journal article" date="2023" name="Plants (Basel)">
        <title>Bridging the Gap: Combining Genomics and Transcriptomics Approaches to Understand Stylosanthes scabra, an Orphan Legume from the Brazilian Caatinga.</title>
        <authorList>
            <person name="Ferreira-Neto J.R.C."/>
            <person name="da Silva M.D."/>
            <person name="Binneck E."/>
            <person name="de Melo N.F."/>
            <person name="da Silva R.H."/>
            <person name="de Melo A.L.T.M."/>
            <person name="Pandolfi V."/>
            <person name="Bustamante F.O."/>
            <person name="Brasileiro-Vidal A.C."/>
            <person name="Benko-Iseppon A.M."/>
        </authorList>
    </citation>
    <scope>NUCLEOTIDE SEQUENCE [LARGE SCALE GENOMIC DNA]</scope>
    <source>
        <tissue evidence="1">Leaves</tissue>
    </source>
</reference>